<dbReference type="SMART" id="SM00248">
    <property type="entry name" value="ANK"/>
    <property type="match status" value="4"/>
</dbReference>
<keyword evidence="1" id="KW-0040">ANK repeat</keyword>
<gene>
    <name evidence="2" type="ORF">GCWU0000282_002303</name>
</gene>
<dbReference type="Pfam" id="PF12796">
    <property type="entry name" value="Ank_2"/>
    <property type="match status" value="1"/>
</dbReference>
<dbReference type="SUPFAM" id="SSF48403">
    <property type="entry name" value="Ankyrin repeat"/>
    <property type="match status" value="1"/>
</dbReference>
<reference evidence="2 3" key="1">
    <citation type="submission" date="2013-06" db="EMBL/GenBank/DDBJ databases">
        <authorList>
            <person name="Weinstock G."/>
            <person name="Sodergren E."/>
            <person name="Clifton S."/>
            <person name="Fulton L."/>
            <person name="Fulton B."/>
            <person name="Courtney L."/>
            <person name="Fronick C."/>
            <person name="Harrison M."/>
            <person name="Strong C."/>
            <person name="Farmer C."/>
            <person name="Delahaunty K."/>
            <person name="Markovic C."/>
            <person name="Hall O."/>
            <person name="Minx P."/>
            <person name="Tomlinson C."/>
            <person name="Mitreva M."/>
            <person name="Nelson J."/>
            <person name="Hou S."/>
            <person name="Wollam A."/>
            <person name="Pepin K.H."/>
            <person name="Johnson M."/>
            <person name="Bhonagiri V."/>
            <person name="Nash W.E."/>
            <person name="Warren W."/>
            <person name="Chinwalla A."/>
            <person name="Mardis E.R."/>
            <person name="Wilson R.K."/>
        </authorList>
    </citation>
    <scope>NUCLEOTIDE SEQUENCE [LARGE SCALE GENOMIC DNA]</scope>
    <source>
        <strain evidence="2 3">ATCC 51271</strain>
    </source>
</reference>
<name>V2XJ48_9FIRM</name>
<dbReference type="HOGENOM" id="CLU_784448_0_0_9"/>
<dbReference type="InterPro" id="IPR039323">
    <property type="entry name" value="ANKRD_45/46/60"/>
</dbReference>
<protein>
    <submittedName>
        <fullName evidence="2">Ankyrin repeat protein</fullName>
    </submittedName>
</protein>
<evidence type="ECO:0000313" key="2">
    <source>
        <dbReference type="EMBL" id="ESL02169.1"/>
    </source>
</evidence>
<dbReference type="STRING" id="592026.GCWU0000282_002303"/>
<evidence type="ECO:0000256" key="1">
    <source>
        <dbReference type="PROSITE-ProRule" id="PRU00023"/>
    </source>
</evidence>
<feature type="repeat" description="ANK" evidence="1">
    <location>
        <begin position="129"/>
        <end position="161"/>
    </location>
</feature>
<organism evidence="2 3">
    <name type="scientific">Catonella morbi ATCC 51271</name>
    <dbReference type="NCBI Taxonomy" id="592026"/>
    <lineage>
        <taxon>Bacteria</taxon>
        <taxon>Bacillati</taxon>
        <taxon>Bacillota</taxon>
        <taxon>Clostridia</taxon>
        <taxon>Lachnospirales</taxon>
        <taxon>Lachnospiraceae</taxon>
        <taxon>Catonella</taxon>
    </lineage>
</organism>
<feature type="repeat" description="ANK" evidence="1">
    <location>
        <begin position="62"/>
        <end position="96"/>
    </location>
</feature>
<evidence type="ECO:0000313" key="3">
    <source>
        <dbReference type="Proteomes" id="UP000018227"/>
    </source>
</evidence>
<sequence length="379" mass="42636">MPNTFDTNIVQWKLNNLELQQRRRTMAKKRVTLPKNFDELITAGDVEALKAVYDKCELTAHNGRYSLDTALHFGGVPDELVTWLVEQGLDVNTPDYYGRTPLYKHATLGRDTVKLLYELGGDIQKPDRYGSTPLHTAAEFFRPKIVSFLIEKGADINAKNQRGQTPLLAALTVCGGTWVVPLVEIAEMLIKAGAEITPEMAERVEIIGKDFEFHRENFNKDSLEDADVALLKLYDIFGVKPIAKRIIHDGVSPILVKEGSWKEQYNELWDLLIPSSGAAKTVQGEVIRITGRVQDELYRNGGVNWDRDYRNMLNSLPNHFASGKSLSEAELKETKELISNIRANGSDEDAITERLCELAVLWVLSNHTPIPLGKTNYSR</sequence>
<dbReference type="PANTHER" id="PTHR22677">
    <property type="entry name" value="ANKYRIN REPEAT DOMAIN-CONTAINING PROTEIN 60"/>
    <property type="match status" value="1"/>
</dbReference>
<dbReference type="eggNOG" id="COG0666">
    <property type="taxonomic scope" value="Bacteria"/>
</dbReference>
<dbReference type="EMBL" id="ACIL03000016">
    <property type="protein sequence ID" value="ESL02169.1"/>
    <property type="molecule type" value="Genomic_DNA"/>
</dbReference>
<dbReference type="Proteomes" id="UP000018227">
    <property type="component" value="Unassembled WGS sequence"/>
</dbReference>
<dbReference type="AlphaFoldDB" id="V2XJ48"/>
<dbReference type="InterPro" id="IPR002110">
    <property type="entry name" value="Ankyrin_rpt"/>
</dbReference>
<dbReference type="PROSITE" id="PS50088">
    <property type="entry name" value="ANK_REPEAT"/>
    <property type="match status" value="2"/>
</dbReference>
<keyword evidence="3" id="KW-1185">Reference proteome</keyword>
<dbReference type="PROSITE" id="PS50297">
    <property type="entry name" value="ANK_REP_REGION"/>
    <property type="match status" value="1"/>
</dbReference>
<dbReference type="PANTHER" id="PTHR22677:SF4">
    <property type="entry name" value="USHER SYNDROME TYPE-1G PROTEIN-LIKE PROTEIN"/>
    <property type="match status" value="1"/>
</dbReference>
<accession>V2XJ48</accession>
<comment type="caution">
    <text evidence="2">The sequence shown here is derived from an EMBL/GenBank/DDBJ whole genome shotgun (WGS) entry which is preliminary data.</text>
</comment>
<dbReference type="PRINTS" id="PR01415">
    <property type="entry name" value="ANKYRIN"/>
</dbReference>
<proteinExistence type="predicted"/>
<dbReference type="InterPro" id="IPR036770">
    <property type="entry name" value="Ankyrin_rpt-contain_sf"/>
</dbReference>
<dbReference type="Gene3D" id="1.25.40.20">
    <property type="entry name" value="Ankyrin repeat-containing domain"/>
    <property type="match status" value="1"/>
</dbReference>